<protein>
    <submittedName>
        <fullName evidence="1">Uncharacterized protein</fullName>
    </submittedName>
</protein>
<proteinExistence type="predicted"/>
<name>A0A0E9XUU6_ANGAN</name>
<reference evidence="1" key="1">
    <citation type="submission" date="2014-11" db="EMBL/GenBank/DDBJ databases">
        <authorList>
            <person name="Amaro Gonzalez C."/>
        </authorList>
    </citation>
    <scope>NUCLEOTIDE SEQUENCE</scope>
</reference>
<dbReference type="EMBL" id="GBXM01002386">
    <property type="protein sequence ID" value="JAI06192.1"/>
    <property type="molecule type" value="Transcribed_RNA"/>
</dbReference>
<organism evidence="1">
    <name type="scientific">Anguilla anguilla</name>
    <name type="common">European freshwater eel</name>
    <name type="synonym">Muraena anguilla</name>
    <dbReference type="NCBI Taxonomy" id="7936"/>
    <lineage>
        <taxon>Eukaryota</taxon>
        <taxon>Metazoa</taxon>
        <taxon>Chordata</taxon>
        <taxon>Craniata</taxon>
        <taxon>Vertebrata</taxon>
        <taxon>Euteleostomi</taxon>
        <taxon>Actinopterygii</taxon>
        <taxon>Neopterygii</taxon>
        <taxon>Teleostei</taxon>
        <taxon>Anguilliformes</taxon>
        <taxon>Anguillidae</taxon>
        <taxon>Anguilla</taxon>
    </lineage>
</organism>
<evidence type="ECO:0000313" key="1">
    <source>
        <dbReference type="EMBL" id="JAI06192.1"/>
    </source>
</evidence>
<accession>A0A0E9XUU6</accession>
<reference evidence="1" key="2">
    <citation type="journal article" date="2015" name="Fish Shellfish Immunol.">
        <title>Early steps in the European eel (Anguilla anguilla)-Vibrio vulnificus interaction in the gills: Role of the RtxA13 toxin.</title>
        <authorList>
            <person name="Callol A."/>
            <person name="Pajuelo D."/>
            <person name="Ebbesson L."/>
            <person name="Teles M."/>
            <person name="MacKenzie S."/>
            <person name="Amaro C."/>
        </authorList>
    </citation>
    <scope>NUCLEOTIDE SEQUENCE</scope>
</reference>
<sequence length="25" mass="2816">MDFSETLCTFNNTPVTLEAEDPHGF</sequence>
<dbReference type="AlphaFoldDB" id="A0A0E9XUU6"/>